<dbReference type="PANTHER" id="PTHR32309">
    <property type="entry name" value="TYROSINE-PROTEIN KINASE"/>
    <property type="match status" value="1"/>
</dbReference>
<feature type="transmembrane region" description="Helical" evidence="2">
    <location>
        <begin position="325"/>
        <end position="345"/>
    </location>
</feature>
<keyword evidence="1" id="KW-0175">Coiled coil</keyword>
<evidence type="ECO:0000313" key="4">
    <source>
        <dbReference type="Proteomes" id="UP000612680"/>
    </source>
</evidence>
<name>A0ABX7IBU0_9BACT</name>
<keyword evidence="2" id="KW-0472">Membrane</keyword>
<protein>
    <recommendedName>
        <fullName evidence="5">Lipopolysaccharide biosynthesis protein</fullName>
    </recommendedName>
</protein>
<accession>A0ABX7IBU0</accession>
<keyword evidence="4" id="KW-1185">Reference proteome</keyword>
<reference evidence="3 4" key="1">
    <citation type="submission" date="2020-06" db="EMBL/GenBank/DDBJ databases">
        <title>Dyadobacter sandarakinus sp. nov., isolated from the soil of the Arctic Yellow River Station.</title>
        <authorList>
            <person name="Zhang Y."/>
            <person name="Peng F."/>
        </authorList>
    </citation>
    <scope>NUCLEOTIDE SEQUENCE [LARGE SCALE GENOMIC DNA]</scope>
    <source>
        <strain evidence="3 4">Q3-56</strain>
    </source>
</reference>
<evidence type="ECO:0000313" key="3">
    <source>
        <dbReference type="EMBL" id="QRR03404.1"/>
    </source>
</evidence>
<dbReference type="PANTHER" id="PTHR32309:SF31">
    <property type="entry name" value="CAPSULAR EXOPOLYSACCHARIDE FAMILY"/>
    <property type="match status" value="1"/>
</dbReference>
<proteinExistence type="predicted"/>
<dbReference type="EMBL" id="CP056775">
    <property type="protein sequence ID" value="QRR03404.1"/>
    <property type="molecule type" value="Genomic_DNA"/>
</dbReference>
<keyword evidence="2" id="KW-1133">Transmembrane helix</keyword>
<keyword evidence="2" id="KW-0812">Transmembrane</keyword>
<organism evidence="3 4">
    <name type="scientific">Dyadobacter sandarakinus</name>
    <dbReference type="NCBI Taxonomy" id="2747268"/>
    <lineage>
        <taxon>Bacteria</taxon>
        <taxon>Pseudomonadati</taxon>
        <taxon>Bacteroidota</taxon>
        <taxon>Cytophagia</taxon>
        <taxon>Cytophagales</taxon>
        <taxon>Spirosomataceae</taxon>
        <taxon>Dyadobacter</taxon>
    </lineage>
</organism>
<sequence length="362" mass="41038">MTTLPTEDARAKSGSNVLEVGFADIILFVRRYIRLFFIIAVVSGILGFGLSFFVTKMFESRIVVLPEYGTSRRSSFAFLAAGLNSDGAEKLLPELYPTILQSSPFGAFVLKQPVKDQQNHSYPSLEAFLNRNAKEKSPGFLSRIFSGSKKEAPKAFNRLSYTDVLSYSPEEQSNIARAISLFNSTVDQKTGIIQISAETEDPFVSAIIVEIAKRYLMQYVEDYRTTKETQNVKMLNERVREAKKRLGNAELALQSYRDRNRNTFSNVARIEEQRLQAEYVLSESLYSSLVQKFEQAKISVKDEKPVFKVLEPAKVPLAKSSPKRFRYGAITAIVSVFITLIYVLIKKERIIDHLTGTYRQQD</sequence>
<evidence type="ECO:0000256" key="2">
    <source>
        <dbReference type="SAM" id="Phobius"/>
    </source>
</evidence>
<evidence type="ECO:0000256" key="1">
    <source>
        <dbReference type="SAM" id="Coils"/>
    </source>
</evidence>
<dbReference type="Proteomes" id="UP000612680">
    <property type="component" value="Chromosome"/>
</dbReference>
<dbReference type="InterPro" id="IPR050445">
    <property type="entry name" value="Bact_polysacc_biosynth/exp"/>
</dbReference>
<feature type="transmembrane region" description="Helical" evidence="2">
    <location>
        <begin position="35"/>
        <end position="54"/>
    </location>
</feature>
<dbReference type="RefSeq" id="WP_204659337.1">
    <property type="nucleotide sequence ID" value="NZ_CP056775.1"/>
</dbReference>
<feature type="coiled-coil region" evidence="1">
    <location>
        <begin position="225"/>
        <end position="273"/>
    </location>
</feature>
<gene>
    <name evidence="3" type="ORF">HWI92_22070</name>
</gene>
<evidence type="ECO:0008006" key="5">
    <source>
        <dbReference type="Google" id="ProtNLM"/>
    </source>
</evidence>